<dbReference type="Gene3D" id="2.40.170.20">
    <property type="entry name" value="TonB-dependent receptor, beta-barrel domain"/>
    <property type="match status" value="1"/>
</dbReference>
<evidence type="ECO:0000313" key="13">
    <source>
        <dbReference type="EMBL" id="HJF92014.1"/>
    </source>
</evidence>
<proteinExistence type="inferred from homology"/>
<evidence type="ECO:0000256" key="8">
    <source>
        <dbReference type="PROSITE-ProRule" id="PRU01360"/>
    </source>
</evidence>
<keyword evidence="4 8" id="KW-0812">Transmembrane</keyword>
<name>A0A921HVY9_9BACT</name>
<dbReference type="InterPro" id="IPR037066">
    <property type="entry name" value="Plug_dom_sf"/>
</dbReference>
<dbReference type="FunFam" id="2.60.40.1120:FF:000003">
    <property type="entry name" value="Outer membrane protein Omp121"/>
    <property type="match status" value="1"/>
</dbReference>
<keyword evidence="13" id="KW-0675">Receptor</keyword>
<evidence type="ECO:0000256" key="5">
    <source>
        <dbReference type="ARBA" id="ARBA00023077"/>
    </source>
</evidence>
<gene>
    <name evidence="13" type="ORF">K8W02_06480</name>
</gene>
<reference evidence="13" key="2">
    <citation type="submission" date="2021-09" db="EMBL/GenBank/DDBJ databases">
        <authorList>
            <person name="Gilroy R."/>
        </authorList>
    </citation>
    <scope>NUCLEOTIDE SEQUENCE</scope>
    <source>
        <strain evidence="13">CHK55-1828</strain>
    </source>
</reference>
<keyword evidence="6 8" id="KW-0472">Membrane</keyword>
<evidence type="ECO:0000256" key="3">
    <source>
        <dbReference type="ARBA" id="ARBA00022452"/>
    </source>
</evidence>
<dbReference type="Pfam" id="PF00593">
    <property type="entry name" value="TonB_dep_Rec_b-barrel"/>
    <property type="match status" value="1"/>
</dbReference>
<feature type="domain" description="TonB-dependent receptor-like beta-barrel" evidence="11">
    <location>
        <begin position="428"/>
        <end position="1032"/>
    </location>
</feature>
<comment type="similarity">
    <text evidence="8 9">Belongs to the TonB-dependent receptor family.</text>
</comment>
<comment type="caution">
    <text evidence="13">The sequence shown here is derived from an EMBL/GenBank/DDBJ whole genome shotgun (WGS) entry which is preliminary data.</text>
</comment>
<feature type="signal peptide" evidence="10">
    <location>
        <begin position="1"/>
        <end position="19"/>
    </location>
</feature>
<dbReference type="GO" id="GO:0009279">
    <property type="term" value="C:cell outer membrane"/>
    <property type="evidence" value="ECO:0007669"/>
    <property type="project" value="UniProtKB-SubCell"/>
</dbReference>
<dbReference type="InterPro" id="IPR036942">
    <property type="entry name" value="Beta-barrel_TonB_sf"/>
</dbReference>
<feature type="chain" id="PRO_5037253202" evidence="10">
    <location>
        <begin position="20"/>
        <end position="1068"/>
    </location>
</feature>
<evidence type="ECO:0000313" key="14">
    <source>
        <dbReference type="Proteomes" id="UP000717835"/>
    </source>
</evidence>
<keyword evidence="3 8" id="KW-1134">Transmembrane beta strand</keyword>
<feature type="domain" description="TonB-dependent receptor plug" evidence="12">
    <location>
        <begin position="114"/>
        <end position="223"/>
    </location>
</feature>
<dbReference type="Gene3D" id="2.170.130.10">
    <property type="entry name" value="TonB-dependent receptor, plug domain"/>
    <property type="match status" value="1"/>
</dbReference>
<dbReference type="InterPro" id="IPR012910">
    <property type="entry name" value="Plug_dom"/>
</dbReference>
<dbReference type="InterPro" id="IPR008969">
    <property type="entry name" value="CarboxyPept-like_regulatory"/>
</dbReference>
<dbReference type="Proteomes" id="UP000717835">
    <property type="component" value="Unassembled WGS sequence"/>
</dbReference>
<evidence type="ECO:0000259" key="12">
    <source>
        <dbReference type="Pfam" id="PF07715"/>
    </source>
</evidence>
<comment type="subcellular location">
    <subcellularLocation>
        <location evidence="1 8">Cell outer membrane</location>
        <topology evidence="1 8">Multi-pass membrane protein</topology>
    </subcellularLocation>
</comment>
<dbReference type="InterPro" id="IPR023996">
    <property type="entry name" value="TonB-dep_OMP_SusC/RagA"/>
</dbReference>
<dbReference type="SUPFAM" id="SSF49464">
    <property type="entry name" value="Carboxypeptidase regulatory domain-like"/>
    <property type="match status" value="1"/>
</dbReference>
<dbReference type="InterPro" id="IPR023997">
    <property type="entry name" value="TonB-dep_OMP_SusC/RagA_CS"/>
</dbReference>
<dbReference type="Pfam" id="PF07715">
    <property type="entry name" value="Plug"/>
    <property type="match status" value="1"/>
</dbReference>
<evidence type="ECO:0000256" key="9">
    <source>
        <dbReference type="RuleBase" id="RU003357"/>
    </source>
</evidence>
<dbReference type="Pfam" id="PF13715">
    <property type="entry name" value="CarbopepD_reg_2"/>
    <property type="match status" value="1"/>
</dbReference>
<evidence type="ECO:0000259" key="11">
    <source>
        <dbReference type="Pfam" id="PF00593"/>
    </source>
</evidence>
<reference evidence="13" key="1">
    <citation type="journal article" date="2021" name="PeerJ">
        <title>Extensive microbial diversity within the chicken gut microbiome revealed by metagenomics and culture.</title>
        <authorList>
            <person name="Gilroy R."/>
            <person name="Ravi A."/>
            <person name="Getino M."/>
            <person name="Pursley I."/>
            <person name="Horton D.L."/>
            <person name="Alikhan N.F."/>
            <person name="Baker D."/>
            <person name="Gharbi K."/>
            <person name="Hall N."/>
            <person name="Watson M."/>
            <person name="Adriaenssens E.M."/>
            <person name="Foster-Nyarko E."/>
            <person name="Jarju S."/>
            <person name="Secka A."/>
            <person name="Antonio M."/>
            <person name="Oren A."/>
            <person name="Chaudhuri R.R."/>
            <person name="La Ragione R."/>
            <person name="Hildebrand F."/>
            <person name="Pallen M.J."/>
        </authorList>
    </citation>
    <scope>NUCLEOTIDE SEQUENCE</scope>
    <source>
        <strain evidence="13">CHK55-1828</strain>
    </source>
</reference>
<protein>
    <submittedName>
        <fullName evidence="13">TonB-dependent receptor</fullName>
    </submittedName>
</protein>
<dbReference type="EMBL" id="DYVX01000052">
    <property type="protein sequence ID" value="HJF92014.1"/>
    <property type="molecule type" value="Genomic_DNA"/>
</dbReference>
<dbReference type="RefSeq" id="WP_276827497.1">
    <property type="nucleotide sequence ID" value="NZ_DYVX01000052.1"/>
</dbReference>
<evidence type="ECO:0000256" key="2">
    <source>
        <dbReference type="ARBA" id="ARBA00022448"/>
    </source>
</evidence>
<evidence type="ECO:0000256" key="10">
    <source>
        <dbReference type="SAM" id="SignalP"/>
    </source>
</evidence>
<accession>A0A921HVY9</accession>
<organism evidence="13 14">
    <name type="scientific">Mediterranea massiliensis</name>
    <dbReference type="NCBI Taxonomy" id="1841865"/>
    <lineage>
        <taxon>Bacteria</taxon>
        <taxon>Pseudomonadati</taxon>
        <taxon>Bacteroidota</taxon>
        <taxon>Bacteroidia</taxon>
        <taxon>Bacteroidales</taxon>
        <taxon>Bacteroidaceae</taxon>
        <taxon>Mediterranea</taxon>
    </lineage>
</organism>
<dbReference type="FunFam" id="2.170.130.10:FF:000024">
    <property type="entry name" value="Outer membrane protein"/>
    <property type="match status" value="1"/>
</dbReference>
<evidence type="ECO:0000256" key="4">
    <source>
        <dbReference type="ARBA" id="ARBA00022692"/>
    </source>
</evidence>
<sequence>MKKSLIFFLMLWSCFFAYAQHLSITGKVTDRQDEPIIGASVLVKGTSNGVITDLNGVFNMKDVPSDGVLTISYIGYKDVEVKINPSQTSYSIKLEEDNQMLDEVVVVGFGTQKKVNLTGAVASVDNKKLESRPVTSVGQALQGVVPGLNVSMPDAGGKLDANPSFNIRGTGNLGTGSSASPLVLIDGVAGDINQLNPQDIDNISVLMDAASAAIYGSRAPFGVILVTTKKGKQGKTSISYSNNLRWSRPTNIPDMLDAYTFAQYFNRAIDNLGSGAAHFFSDITMERIQQFMRGEITTTADPSLSQNGNCFAFNTNSNDNQNWPRNFIDKTAFGQEHNLSLSGGNEKVQYYVSGAFLDQDGQMNYADDNKKRYNASARISAEITKWMRLEFNSRFIREDIGMPTFLKLYGDRFFSETTKLHPNMPLYDNNGHYTRNPKLMQLTSGGRSNTQNDTYFTQGSLILTPVKGLTIHGDLAIRTGSYEHLYNVARVYLYDKDNNPVPEQWLGGDADLAAGKTWAYSEQQRSSMITSSAYADYSLNFLEKHNLKVMVGMNSESYRYNNVWAKRSDVMSDSNPDVNTSTGTQSNGAYRGEWSSLGYFGRVNYDFDGRYLFEFNIRRDGSSRFRADQRWATFPSVSVGWNIARESFWEPLSEWVNTLKPRFSYGSLGNQNTNSYYPTYAIQNVTVGSPDAGGRWLLTTDSKSNIAGAPGLVSSLLTWERVYSYNYGVDFGAFNNRLSGYFNYFIRDTKDMVGPAQEISPIVGASAPSRNNTSLRTKGWELQLNWQDRIGDFNYNVAFNLSDSRTHVTEYPNASKSLSTYYEGQELGQIWGYESVGMAKTDEEMAAHLEKVNQNTIPGISLAPSGWKAGDMMYADLDGDGKITNGENTVDNPGDRKVIGNSTARYRFGLNIGAEWKGFDLSVFFQGVAKRDYLLSGMIFWGVNGDAWSSTGYKEHWDFFRPEGDPLGANTDAYYPRPLWTSNQNRQSQSQFLQNAAYIRLKNLQIGYTLPKTWTSKAGLERVRVFFSGDNLWTGTAINKNFDPEALYQNGMTYPLSRTLSCGINVTL</sequence>
<dbReference type="AlphaFoldDB" id="A0A921HVY9"/>
<dbReference type="InterPro" id="IPR000531">
    <property type="entry name" value="Beta-barrel_TonB"/>
</dbReference>
<dbReference type="PROSITE" id="PS52016">
    <property type="entry name" value="TONB_DEPENDENT_REC_3"/>
    <property type="match status" value="1"/>
</dbReference>
<dbReference type="InterPro" id="IPR039426">
    <property type="entry name" value="TonB-dep_rcpt-like"/>
</dbReference>
<keyword evidence="10" id="KW-0732">Signal</keyword>
<evidence type="ECO:0000256" key="6">
    <source>
        <dbReference type="ARBA" id="ARBA00023136"/>
    </source>
</evidence>
<dbReference type="SUPFAM" id="SSF56935">
    <property type="entry name" value="Porins"/>
    <property type="match status" value="1"/>
</dbReference>
<evidence type="ECO:0000256" key="1">
    <source>
        <dbReference type="ARBA" id="ARBA00004571"/>
    </source>
</evidence>
<keyword evidence="2 8" id="KW-0813">Transport</keyword>
<dbReference type="NCBIfam" id="TIGR04057">
    <property type="entry name" value="SusC_RagA_signa"/>
    <property type="match status" value="1"/>
</dbReference>
<evidence type="ECO:0000256" key="7">
    <source>
        <dbReference type="ARBA" id="ARBA00023237"/>
    </source>
</evidence>
<keyword evidence="5 9" id="KW-0798">TonB box</keyword>
<dbReference type="Gene3D" id="2.60.40.1120">
    <property type="entry name" value="Carboxypeptidase-like, regulatory domain"/>
    <property type="match status" value="1"/>
</dbReference>
<dbReference type="NCBIfam" id="TIGR04056">
    <property type="entry name" value="OMP_RagA_SusC"/>
    <property type="match status" value="1"/>
</dbReference>
<keyword evidence="7 8" id="KW-0998">Cell outer membrane</keyword>